<keyword evidence="2" id="KW-0805">Transcription regulation</keyword>
<dbReference type="GO" id="GO:0045944">
    <property type="term" value="P:positive regulation of transcription by RNA polymerase II"/>
    <property type="evidence" value="ECO:0007669"/>
    <property type="project" value="TreeGrafter"/>
</dbReference>
<dbReference type="Gene3D" id="1.10.510.10">
    <property type="entry name" value="Transferase(Phosphotransferase) domain 1"/>
    <property type="match status" value="1"/>
</dbReference>
<dbReference type="PANTHER" id="PTHR47540">
    <property type="entry name" value="THIAMINE REPRESSIBLE GENES REGULATORY PROTEIN THI5"/>
    <property type="match status" value="1"/>
</dbReference>
<evidence type="ECO:0000256" key="7">
    <source>
        <dbReference type="SAM" id="Phobius"/>
    </source>
</evidence>
<dbReference type="InterPro" id="IPR000719">
    <property type="entry name" value="Prot_kinase_dom"/>
</dbReference>
<keyword evidence="5" id="KW-0539">Nucleus</keyword>
<evidence type="ECO:0000256" key="5">
    <source>
        <dbReference type="ARBA" id="ARBA00023242"/>
    </source>
</evidence>
<dbReference type="GO" id="GO:0043565">
    <property type="term" value="F:sequence-specific DNA binding"/>
    <property type="evidence" value="ECO:0007669"/>
    <property type="project" value="TreeGrafter"/>
</dbReference>
<proteinExistence type="predicted"/>
<evidence type="ECO:0000256" key="2">
    <source>
        <dbReference type="ARBA" id="ARBA00023015"/>
    </source>
</evidence>
<dbReference type="Gene3D" id="3.30.200.20">
    <property type="entry name" value="Phosphorylase Kinase, domain 1"/>
    <property type="match status" value="1"/>
</dbReference>
<keyword evidence="4" id="KW-0804">Transcription</keyword>
<accession>A0A124BYZ3</accession>
<evidence type="ECO:0000256" key="6">
    <source>
        <dbReference type="SAM" id="MobiDB-lite"/>
    </source>
</evidence>
<gene>
    <name evidence="9" type="ORF">ABL_09752</name>
</gene>
<protein>
    <submittedName>
        <fullName evidence="9">Zn(II)2Cys6 transcription factor</fullName>
    </submittedName>
</protein>
<dbReference type="SMART" id="SM00906">
    <property type="entry name" value="Fungal_trans"/>
    <property type="match status" value="1"/>
</dbReference>
<dbReference type="Pfam" id="PF00069">
    <property type="entry name" value="Pkinase"/>
    <property type="match status" value="1"/>
</dbReference>
<dbReference type="InterPro" id="IPR007219">
    <property type="entry name" value="XnlR_reg_dom"/>
</dbReference>
<evidence type="ECO:0000313" key="10">
    <source>
        <dbReference type="Proteomes" id="UP000068243"/>
    </source>
</evidence>
<keyword evidence="3" id="KW-0238">DNA-binding</keyword>
<name>A0A124BYZ3_ASPNG</name>
<evidence type="ECO:0000256" key="1">
    <source>
        <dbReference type="ARBA" id="ARBA00004123"/>
    </source>
</evidence>
<evidence type="ECO:0000256" key="4">
    <source>
        <dbReference type="ARBA" id="ARBA00023163"/>
    </source>
</evidence>
<dbReference type="InterPro" id="IPR011009">
    <property type="entry name" value="Kinase-like_dom_sf"/>
</dbReference>
<feature type="transmembrane region" description="Helical" evidence="7">
    <location>
        <begin position="734"/>
        <end position="754"/>
    </location>
</feature>
<dbReference type="VEuPathDB" id="FungiDB:ASPNIDRAFT2_1125622"/>
<dbReference type="GO" id="GO:0008270">
    <property type="term" value="F:zinc ion binding"/>
    <property type="evidence" value="ECO:0007669"/>
    <property type="project" value="InterPro"/>
</dbReference>
<sequence>MTNPLKCIVAAHIREADPNHPGYQHITVLLDDFTYISRSGTQHVCLVMEPMAEDMKTFPLFFEDARIPNHIMKKVTKQLLSALDYAHACGVIHTDINQSNIMVKFRNPAMIDRYLEDSLLNPAADLGEYNFDDASELVQADVVLGDWGSASWVEKHLTDFIQPTLLRAPEVILGAPWAIKVDIWNLGALLPELLDALRMFNGKADVTGGVYLTKHHLEEIEALFGPFPPELLQSGDPQIVQQFFDKEFNFRDWTQRPPAYTAEYNRGKPPQVRIAQPSVQGNEQQQKAAAEGGRPPPSPYAHILERYNMPDSQIDNPPSRASPEHQTDLEGHYVGPSSGVSFLLRAQRRLHKYVALPINTPIFTFGDSPLPEVESTFMLLPPRNEANALLARYFDFAFPTHRFLHQPQVEGWVEEFYRAVQESEAVSPGMRGRRAVVLMVFAQARQGQPDRDQSSVRSLISSAGYFTASEQQLSAETGPVRITSVQARLAQCFYLLSQSRINHCWSLFGTTARLAMTIGLHRARRREYGAKVDHIEAECRKRVFWCAYSLDNYLSAALGRPRIFHDDDIDQEFPTVADDSWILRDRILTPVSTTQSIMLAPLYHARLSVIIGRILHDIYGVRRGGLQAEVSAAAQHGAELTSWRQEISTFLDTPNVDLLMLTYQRQYTVLNLAFYHAQILLYRPFILRNFGIISLESPRDGPSNKPVDDYIEICLDAAMRIAAIIRELCEKRRMYNTFWFTHYYAFSAIMILYFRVIQLCAQRGNVEEVCLKYLRTGECAQQDLASCSSHSSFVQRYVVVLEELRQEARTAVNQPVPHDHRISHIGAPHYEETILPGEPTLNQIEIAGGPRSGSLVPPMMEGNLSQWEQDLTDDGFTVPGLSGSAEWEGIDSLAIAGLGELDYLFPHVDHPGK</sequence>
<evidence type="ECO:0000313" key="9">
    <source>
        <dbReference type="EMBL" id="GAQ47091.1"/>
    </source>
</evidence>
<dbReference type="GO" id="GO:0004672">
    <property type="term" value="F:protein kinase activity"/>
    <property type="evidence" value="ECO:0007669"/>
    <property type="project" value="InterPro"/>
</dbReference>
<evidence type="ECO:0000256" key="3">
    <source>
        <dbReference type="ARBA" id="ARBA00023125"/>
    </source>
</evidence>
<dbReference type="VEuPathDB" id="FungiDB:An03g05980"/>
<dbReference type="GO" id="GO:0006351">
    <property type="term" value="P:DNA-templated transcription"/>
    <property type="evidence" value="ECO:0007669"/>
    <property type="project" value="InterPro"/>
</dbReference>
<dbReference type="Proteomes" id="UP000068243">
    <property type="component" value="Unassembled WGS sequence"/>
</dbReference>
<dbReference type="SUPFAM" id="SSF56112">
    <property type="entry name" value="Protein kinase-like (PK-like)"/>
    <property type="match status" value="1"/>
</dbReference>
<comment type="subcellular location">
    <subcellularLocation>
        <location evidence="1">Nucleus</location>
    </subcellularLocation>
</comment>
<dbReference type="SMART" id="SM00220">
    <property type="entry name" value="S_TKc"/>
    <property type="match status" value="1"/>
</dbReference>
<feature type="region of interest" description="Disordered" evidence="6">
    <location>
        <begin position="277"/>
        <end position="330"/>
    </location>
</feature>
<keyword evidence="7" id="KW-0812">Transmembrane</keyword>
<reference evidence="10" key="1">
    <citation type="journal article" date="2016" name="Genome Announc.">
        <title>Draft genome sequence of Aspergillus niger strain An76.</title>
        <authorList>
            <person name="Gong W."/>
            <person name="Cheng Z."/>
            <person name="Zhang H."/>
            <person name="Liu L."/>
            <person name="Gao P."/>
            <person name="Wang L."/>
        </authorList>
    </citation>
    <scope>NUCLEOTIDE SEQUENCE [LARGE SCALE GENOMIC DNA]</scope>
    <source>
        <strain evidence="10">An76</strain>
    </source>
</reference>
<dbReference type="VEuPathDB" id="FungiDB:M747DRAFT_364080"/>
<feature type="domain" description="Protein kinase" evidence="8">
    <location>
        <begin position="1"/>
        <end position="301"/>
    </location>
</feature>
<dbReference type="PROSITE" id="PS50011">
    <property type="entry name" value="PROTEIN_KINASE_DOM"/>
    <property type="match status" value="1"/>
</dbReference>
<dbReference type="GO" id="GO:0005634">
    <property type="term" value="C:nucleus"/>
    <property type="evidence" value="ECO:0007669"/>
    <property type="project" value="UniProtKB-SubCell"/>
</dbReference>
<keyword evidence="7" id="KW-1133">Transmembrane helix</keyword>
<comment type="caution">
    <text evidence="9">The sequence shown here is derived from an EMBL/GenBank/DDBJ whole genome shotgun (WGS) entry which is preliminary data.</text>
</comment>
<evidence type="ECO:0000259" key="8">
    <source>
        <dbReference type="PROSITE" id="PS50011"/>
    </source>
</evidence>
<dbReference type="CDD" id="cd12148">
    <property type="entry name" value="fungal_TF_MHR"/>
    <property type="match status" value="1"/>
</dbReference>
<organism evidence="9 10">
    <name type="scientific">Aspergillus niger</name>
    <dbReference type="NCBI Taxonomy" id="5061"/>
    <lineage>
        <taxon>Eukaryota</taxon>
        <taxon>Fungi</taxon>
        <taxon>Dikarya</taxon>
        <taxon>Ascomycota</taxon>
        <taxon>Pezizomycotina</taxon>
        <taxon>Eurotiomycetes</taxon>
        <taxon>Eurotiomycetidae</taxon>
        <taxon>Eurotiales</taxon>
        <taxon>Aspergillaceae</taxon>
        <taxon>Aspergillus</taxon>
        <taxon>Aspergillus subgen. Circumdati</taxon>
    </lineage>
</organism>
<dbReference type="AlphaFoldDB" id="A0A124BYZ3"/>
<dbReference type="VEuPathDB" id="FungiDB:ATCC64974_75530"/>
<dbReference type="VEuPathDB" id="FungiDB:An08g08770"/>
<keyword evidence="7" id="KW-0472">Membrane</keyword>
<dbReference type="Pfam" id="PF04082">
    <property type="entry name" value="Fungal_trans"/>
    <property type="match status" value="1"/>
</dbReference>
<dbReference type="OrthoDB" id="4456959at2759"/>
<dbReference type="GO" id="GO:0005524">
    <property type="term" value="F:ATP binding"/>
    <property type="evidence" value="ECO:0007669"/>
    <property type="project" value="InterPro"/>
</dbReference>
<feature type="compositionally biased region" description="Polar residues" evidence="6">
    <location>
        <begin position="277"/>
        <end position="287"/>
    </location>
</feature>
<dbReference type="EMBL" id="BCMY01000025">
    <property type="protein sequence ID" value="GAQ47091.1"/>
    <property type="molecule type" value="Genomic_DNA"/>
</dbReference>
<dbReference type="InterPro" id="IPR051711">
    <property type="entry name" value="Stress_Response_Reg"/>
</dbReference>
<dbReference type="PANTHER" id="PTHR47540:SF3">
    <property type="entry name" value="ZN(II)2CYS6 TRANSCRIPTION FACTOR (EUROFUNG)"/>
    <property type="match status" value="1"/>
</dbReference>